<keyword evidence="1" id="KW-0175">Coiled coil</keyword>
<feature type="compositionally biased region" description="Polar residues" evidence="2">
    <location>
        <begin position="242"/>
        <end position="255"/>
    </location>
</feature>
<evidence type="ECO:0000259" key="3">
    <source>
        <dbReference type="Pfam" id="PF04601"/>
    </source>
</evidence>
<feature type="region of interest" description="Disordered" evidence="2">
    <location>
        <begin position="276"/>
        <end position="296"/>
    </location>
</feature>
<protein>
    <recommendedName>
        <fullName evidence="3">DUF569 domain-containing protein</fullName>
    </recommendedName>
</protein>
<reference evidence="4" key="1">
    <citation type="submission" date="2022-04" db="EMBL/GenBank/DDBJ databases">
        <title>Carnegiea gigantea Genome sequencing and assembly v2.</title>
        <authorList>
            <person name="Copetti D."/>
            <person name="Sanderson M.J."/>
            <person name="Burquez A."/>
            <person name="Wojciechowski M.F."/>
        </authorList>
    </citation>
    <scope>NUCLEOTIDE SEQUENCE</scope>
    <source>
        <strain evidence="4">SGP5-SGP5p</strain>
        <tissue evidence="4">Aerial part</tissue>
    </source>
</reference>
<feature type="compositionally biased region" description="Basic and acidic residues" evidence="2">
    <location>
        <begin position="159"/>
        <end position="184"/>
    </location>
</feature>
<dbReference type="CDD" id="cd23340">
    <property type="entry name" value="beta-trefoil_FSCN_ACP-like"/>
    <property type="match status" value="1"/>
</dbReference>
<sequence length="497" mass="55979">MEFFHRAKVVRLRSQHNKFLTACDDEEGVKQTRHGSSKAARWVVETVEGKPNVIRLKSCQTWKYLSASDDHFLLGMTGKKVLQASPRARSDPIVEWEPLKEGSWVRLRTRKGNFLRANGGIPPWMNSVTHDVPSRSATQDWVLWMVDILEVDYQSGPLVREDDGVDHHDQTAGEGGDLDHEEGLSRSSSYSSTMNTVEKIGSDDRYEDCSEVGSPARSVHSSMEIPAPSPSASPKSARVSSLVSQHARQESQHSNSFHKLKSMLDGLNDLLDDKEVEDTKSEVDSEHFSGDSASRPHPLDVKMAKLILKELKNMDFGDILSSGRDKKLDKAVNILVADANMSTVGQVPKDLAYLQDRLKSMRNDHESASQDIAECTNFSIRKLEVKAELKKAAAKAHELETMEVGFTNMLATAKAKREELLRQLEEVENSIRAAERAQADNAVEIEELISRIGEKSESLREMERRDKSWQARRVEAERTLERVEEEWVQVKSSFQDV</sequence>
<feature type="compositionally biased region" description="Basic and acidic residues" evidence="2">
    <location>
        <begin position="276"/>
        <end position="289"/>
    </location>
</feature>
<dbReference type="PANTHER" id="PTHR31205">
    <property type="entry name" value="ACTIN CROSS-LINKING PROTEIN (DUF569)"/>
    <property type="match status" value="1"/>
</dbReference>
<comment type="caution">
    <text evidence="4">The sequence shown here is derived from an EMBL/GenBank/DDBJ whole genome shotgun (WGS) entry which is preliminary data.</text>
</comment>
<dbReference type="PANTHER" id="PTHR31205:SF69">
    <property type="entry name" value="ACTIN CROSS-LINKING PROTEIN (DUF569)"/>
    <property type="match status" value="1"/>
</dbReference>
<feature type="coiled-coil region" evidence="1">
    <location>
        <begin position="351"/>
        <end position="486"/>
    </location>
</feature>
<dbReference type="EMBL" id="JAKOGI010000797">
    <property type="protein sequence ID" value="KAJ8430397.1"/>
    <property type="molecule type" value="Genomic_DNA"/>
</dbReference>
<gene>
    <name evidence="4" type="ORF">Cgig2_000229</name>
</gene>
<organism evidence="4 5">
    <name type="scientific">Carnegiea gigantea</name>
    <dbReference type="NCBI Taxonomy" id="171969"/>
    <lineage>
        <taxon>Eukaryota</taxon>
        <taxon>Viridiplantae</taxon>
        <taxon>Streptophyta</taxon>
        <taxon>Embryophyta</taxon>
        <taxon>Tracheophyta</taxon>
        <taxon>Spermatophyta</taxon>
        <taxon>Magnoliopsida</taxon>
        <taxon>eudicotyledons</taxon>
        <taxon>Gunneridae</taxon>
        <taxon>Pentapetalae</taxon>
        <taxon>Caryophyllales</taxon>
        <taxon>Cactineae</taxon>
        <taxon>Cactaceae</taxon>
        <taxon>Cactoideae</taxon>
        <taxon>Echinocereeae</taxon>
        <taxon>Carnegiea</taxon>
    </lineage>
</organism>
<feature type="region of interest" description="Disordered" evidence="2">
    <location>
        <begin position="159"/>
        <end position="258"/>
    </location>
</feature>
<dbReference type="InterPro" id="IPR008999">
    <property type="entry name" value="Actin-crosslinking"/>
</dbReference>
<accession>A0A9Q1JT53</accession>
<proteinExistence type="predicted"/>
<evidence type="ECO:0000256" key="1">
    <source>
        <dbReference type="SAM" id="Coils"/>
    </source>
</evidence>
<evidence type="ECO:0000256" key="2">
    <source>
        <dbReference type="SAM" id="MobiDB-lite"/>
    </source>
</evidence>
<evidence type="ECO:0000313" key="5">
    <source>
        <dbReference type="Proteomes" id="UP001153076"/>
    </source>
</evidence>
<dbReference type="Gene3D" id="2.80.10.50">
    <property type="match status" value="1"/>
</dbReference>
<dbReference type="OrthoDB" id="1701947at2759"/>
<evidence type="ECO:0000313" key="4">
    <source>
        <dbReference type="EMBL" id="KAJ8430397.1"/>
    </source>
</evidence>
<name>A0A9Q1JT53_9CARY</name>
<dbReference type="SUPFAM" id="SSF50405">
    <property type="entry name" value="Actin-crosslinking proteins"/>
    <property type="match status" value="1"/>
</dbReference>
<dbReference type="FunFam" id="2.80.10.50:FF:000067">
    <property type="entry name" value="BnaC05g19630D protein"/>
    <property type="match status" value="1"/>
</dbReference>
<dbReference type="AlphaFoldDB" id="A0A9Q1JT53"/>
<feature type="domain" description="DUF569" evidence="3">
    <location>
        <begin position="1"/>
        <end position="144"/>
    </location>
</feature>
<dbReference type="Pfam" id="PF04601">
    <property type="entry name" value="DUF569"/>
    <property type="match status" value="1"/>
</dbReference>
<dbReference type="InterPro" id="IPR007679">
    <property type="entry name" value="DUF569"/>
</dbReference>
<dbReference type="Proteomes" id="UP001153076">
    <property type="component" value="Unassembled WGS sequence"/>
</dbReference>
<feature type="compositionally biased region" description="Low complexity" evidence="2">
    <location>
        <begin position="221"/>
        <end position="241"/>
    </location>
</feature>
<keyword evidence="5" id="KW-1185">Reference proteome</keyword>